<dbReference type="Gene3D" id="3.30.200.20">
    <property type="entry name" value="Phosphorylase Kinase, domain 1"/>
    <property type="match status" value="1"/>
</dbReference>
<dbReference type="SMART" id="SM00332">
    <property type="entry name" value="PP2Cc"/>
    <property type="match status" value="1"/>
</dbReference>
<dbReference type="SUPFAM" id="SSF81606">
    <property type="entry name" value="PP2C-like"/>
    <property type="match status" value="1"/>
</dbReference>
<dbReference type="CDD" id="cd00143">
    <property type="entry name" value="PP2Cc"/>
    <property type="match status" value="1"/>
</dbReference>
<feature type="domain" description="PPM-type phosphatase" evidence="7">
    <location>
        <begin position="6"/>
        <end position="235"/>
    </location>
</feature>
<evidence type="ECO:0000259" key="6">
    <source>
        <dbReference type="PROSITE" id="PS50011"/>
    </source>
</evidence>
<evidence type="ECO:0000256" key="2">
    <source>
        <dbReference type="ARBA" id="ARBA00022741"/>
    </source>
</evidence>
<dbReference type="Gene3D" id="1.10.510.10">
    <property type="entry name" value="Transferase(Phosphotransferase) domain 1"/>
    <property type="match status" value="1"/>
</dbReference>
<reference evidence="8 9" key="1">
    <citation type="submission" date="2016-03" db="EMBL/GenBank/DDBJ databases">
        <title>Genome sequence of Variovorax paradoxus KB5.</title>
        <authorList>
            <person name="Jeong H."/>
            <person name="Hong C.E."/>
            <person name="Jo S.H."/>
            <person name="Park J.M."/>
        </authorList>
    </citation>
    <scope>NUCLEOTIDE SEQUENCE [LARGE SCALE GENOMIC DNA]</scope>
    <source>
        <strain evidence="8 9">KB5</strain>
    </source>
</reference>
<gene>
    <name evidence="8" type="ORF">A3K87_09315</name>
</gene>
<dbReference type="Pfam" id="PF13672">
    <property type="entry name" value="PP2C_2"/>
    <property type="match status" value="1"/>
</dbReference>
<dbReference type="PANTHER" id="PTHR43289">
    <property type="entry name" value="MITOGEN-ACTIVATED PROTEIN KINASE KINASE KINASE 20-RELATED"/>
    <property type="match status" value="1"/>
</dbReference>
<keyword evidence="5" id="KW-0812">Transmembrane</keyword>
<keyword evidence="2" id="KW-0547">Nucleotide-binding</keyword>
<dbReference type="PROSITE" id="PS51746">
    <property type="entry name" value="PPM_2"/>
    <property type="match status" value="1"/>
</dbReference>
<keyword evidence="3" id="KW-0418">Kinase</keyword>
<dbReference type="SMART" id="SM00220">
    <property type="entry name" value="S_TKc"/>
    <property type="match status" value="1"/>
</dbReference>
<dbReference type="AlphaFoldDB" id="A0AA91ICC6"/>
<feature type="transmembrane region" description="Helical" evidence="5">
    <location>
        <begin position="548"/>
        <end position="571"/>
    </location>
</feature>
<dbReference type="RefSeq" id="WP_081266755.1">
    <property type="nucleotide sequence ID" value="NZ_LVHG01000027.1"/>
</dbReference>
<accession>A0AA91ICC6</accession>
<dbReference type="InterPro" id="IPR036457">
    <property type="entry name" value="PPM-type-like_dom_sf"/>
</dbReference>
<evidence type="ECO:0000256" key="1">
    <source>
        <dbReference type="ARBA" id="ARBA00022679"/>
    </source>
</evidence>
<evidence type="ECO:0000256" key="3">
    <source>
        <dbReference type="ARBA" id="ARBA00022777"/>
    </source>
</evidence>
<dbReference type="EMBL" id="LVHG01000027">
    <property type="protein sequence ID" value="OAK65966.1"/>
    <property type="molecule type" value="Genomic_DNA"/>
</dbReference>
<protein>
    <submittedName>
        <fullName evidence="8">Serine/threonine protein phosphatase</fullName>
    </submittedName>
</protein>
<name>A0AA91ICC6_VARPD</name>
<evidence type="ECO:0000313" key="9">
    <source>
        <dbReference type="Proteomes" id="UP000077852"/>
    </source>
</evidence>
<keyword evidence="4" id="KW-0067">ATP-binding</keyword>
<evidence type="ECO:0000313" key="8">
    <source>
        <dbReference type="EMBL" id="OAK65966.1"/>
    </source>
</evidence>
<keyword evidence="5" id="KW-1133">Transmembrane helix</keyword>
<keyword evidence="1" id="KW-0808">Transferase</keyword>
<feature type="domain" description="Protein kinase" evidence="6">
    <location>
        <begin position="268"/>
        <end position="542"/>
    </location>
</feature>
<evidence type="ECO:0000256" key="4">
    <source>
        <dbReference type="ARBA" id="ARBA00022840"/>
    </source>
</evidence>
<dbReference type="SUPFAM" id="SSF56112">
    <property type="entry name" value="Protein kinase-like (PK-like)"/>
    <property type="match status" value="1"/>
</dbReference>
<dbReference type="SMART" id="SM00331">
    <property type="entry name" value="PP2C_SIG"/>
    <property type="match status" value="1"/>
</dbReference>
<dbReference type="Proteomes" id="UP000077852">
    <property type="component" value="Unassembled WGS sequence"/>
</dbReference>
<evidence type="ECO:0000259" key="7">
    <source>
        <dbReference type="PROSITE" id="PS51746"/>
    </source>
</evidence>
<dbReference type="Gene3D" id="3.60.40.10">
    <property type="entry name" value="PPM-type phosphatase domain"/>
    <property type="match status" value="1"/>
</dbReference>
<dbReference type="InterPro" id="IPR011009">
    <property type="entry name" value="Kinase-like_dom_sf"/>
</dbReference>
<dbReference type="CDD" id="cd14014">
    <property type="entry name" value="STKc_PknB_like"/>
    <property type="match status" value="1"/>
</dbReference>
<evidence type="ECO:0000256" key="5">
    <source>
        <dbReference type="SAM" id="Phobius"/>
    </source>
</evidence>
<proteinExistence type="predicted"/>
<dbReference type="PROSITE" id="PS50011">
    <property type="entry name" value="PROTEIN_KINASE_DOM"/>
    <property type="match status" value="1"/>
</dbReference>
<dbReference type="PANTHER" id="PTHR43289:SF34">
    <property type="entry name" value="SERINE_THREONINE-PROTEIN KINASE YBDM-RELATED"/>
    <property type="match status" value="1"/>
</dbReference>
<dbReference type="Pfam" id="PF00069">
    <property type="entry name" value="Pkinase"/>
    <property type="match status" value="1"/>
</dbReference>
<dbReference type="GO" id="GO:0004674">
    <property type="term" value="F:protein serine/threonine kinase activity"/>
    <property type="evidence" value="ECO:0007669"/>
    <property type="project" value="TreeGrafter"/>
</dbReference>
<organism evidence="8 9">
    <name type="scientific">Variovorax paradoxus</name>
    <dbReference type="NCBI Taxonomy" id="34073"/>
    <lineage>
        <taxon>Bacteria</taxon>
        <taxon>Pseudomonadati</taxon>
        <taxon>Pseudomonadota</taxon>
        <taxon>Betaproteobacteria</taxon>
        <taxon>Burkholderiales</taxon>
        <taxon>Comamonadaceae</taxon>
        <taxon>Variovorax</taxon>
    </lineage>
</organism>
<dbReference type="InterPro" id="IPR000719">
    <property type="entry name" value="Prot_kinase_dom"/>
</dbReference>
<comment type="caution">
    <text evidence="8">The sequence shown here is derived from an EMBL/GenBank/DDBJ whole genome shotgun (WGS) entry which is preliminary data.</text>
</comment>
<dbReference type="InterPro" id="IPR001932">
    <property type="entry name" value="PPM-type_phosphatase-like_dom"/>
</dbReference>
<sequence>MSFEVDIGYSSQRGPRELNEDFAGAVHAPPGDEARGLIAAIADGVSSGGHGREAAQTTVMGLLADYFATPATWEPTAALDRLVGAQNGWLADHNRRRQSKQDGGTALTTLTALVLHGQSYTLAHVGDTRAWRVRAGGGPAVPLTQDHAFDHPDMRSRLTRAIGLDDQVRVDYAQGDVRVGDCFVLSSDGVHCVLKPQQVAALALQGDAEAASEALVHAALDAGTRDNATALVIRVVGLDARQLDDELGDGRRLAPPPALKVGDVLDGYAVTALVADTGVHLLYQARHPRTRELVALKTLHPSRAGDPQERAMLAHEAWLGLRVAGVGGSGFVRVHERAEDASALYIVFDWHGGRTLEQLRKLNARGTVAEVVAAGIELSRALGRLHRQGVIHRDIKPGNLHLGDDGRWRILDLGVALSGREGAAQRELHAGTPSYINPEQWEEGGTADAASDLFALGVTLYQWLTGHLPYGEIEPYQVARYRRDPVALSRLRPDVPIWLDHLVRKAVARDPRERFETAEELLLALERGASRPVNAPAATPLIRRDPLALYQLALGVSVLFNVLLVVWLLFLPR</sequence>
<keyword evidence="5" id="KW-0472">Membrane</keyword>
<dbReference type="GO" id="GO:0005524">
    <property type="term" value="F:ATP binding"/>
    <property type="evidence" value="ECO:0007669"/>
    <property type="project" value="UniProtKB-KW"/>
</dbReference>